<dbReference type="KEGG" id="bbk:BARBAKC583_0118"/>
<name>A1UR53_BARBK</name>
<accession>A1UR53</accession>
<organism evidence="1 2">
    <name type="scientific">Bartonella bacilliformis (strain ATCC 35685 / KC583 / Herrer 020/F12,63)</name>
    <dbReference type="NCBI Taxonomy" id="360095"/>
    <lineage>
        <taxon>Bacteria</taxon>
        <taxon>Pseudomonadati</taxon>
        <taxon>Pseudomonadota</taxon>
        <taxon>Alphaproteobacteria</taxon>
        <taxon>Hyphomicrobiales</taxon>
        <taxon>Bartonellaceae</taxon>
        <taxon>Bartonella</taxon>
    </lineage>
</organism>
<sequence>MTHSLFMTFMQQPKLGTREATHLFYTLDARKPKLRMHRTLKQ</sequence>
<evidence type="ECO:0000313" key="2">
    <source>
        <dbReference type="Proteomes" id="UP000000643"/>
    </source>
</evidence>
<dbReference type="AlphaFoldDB" id="A1UR53"/>
<evidence type="ECO:0000313" key="1">
    <source>
        <dbReference type="EMBL" id="ABM45528.1"/>
    </source>
</evidence>
<reference evidence="1 2" key="1">
    <citation type="submission" date="2006-12" db="EMBL/GenBank/DDBJ databases">
        <authorList>
            <person name="Hendrix L."/>
            <person name="Mohamoud Y."/>
            <person name="Radune D."/>
            <person name="Shvartsbeyn A."/>
            <person name="Daugherty S."/>
            <person name="Dodson R."/>
            <person name="Durkin A.S."/>
            <person name="Harkins D."/>
            <person name="Huot H."/>
            <person name="Kothari S.P."/>
            <person name="Madupu R."/>
            <person name="Li J."/>
            <person name="Nelson W.C."/>
            <person name="Shrivastava S."/>
            <person name="Giglio M.G."/>
            <person name="Haft D."/>
            <person name="Selengut J."/>
            <person name="Fraser-Ligget C."/>
            <person name="Seshadri R."/>
        </authorList>
    </citation>
    <scope>NUCLEOTIDE SEQUENCE [LARGE SCALE GENOMIC DNA]</scope>
    <source>
        <strain evidence="2">ATCC 35685 / NCTC 12138 / KC583</strain>
    </source>
</reference>
<gene>
    <name evidence="1" type="ordered locus">BARBAKC583_0118</name>
</gene>
<protein>
    <submittedName>
        <fullName evidence="1">Uncharacterized protein</fullName>
    </submittedName>
</protein>
<dbReference type="EMBL" id="CP000524">
    <property type="protein sequence ID" value="ABM45528.1"/>
    <property type="molecule type" value="Genomic_DNA"/>
</dbReference>
<dbReference type="Proteomes" id="UP000000643">
    <property type="component" value="Chromosome"/>
</dbReference>
<dbReference type="HOGENOM" id="CLU_3247747_0_0_5"/>
<proteinExistence type="predicted"/>